<dbReference type="NCBIfam" id="TIGR04409">
    <property type="entry name" value="LptC_YrbK"/>
    <property type="match status" value="1"/>
</dbReference>
<dbReference type="PROSITE" id="PS51257">
    <property type="entry name" value="PROKAR_LIPOPROTEIN"/>
    <property type="match status" value="1"/>
</dbReference>
<dbReference type="AlphaFoldDB" id="A0AAE3XM07"/>
<keyword evidence="2" id="KW-1185">Reference proteome</keyword>
<sequence>MKKLFLISSMLAIAVLYSCSSKDKDKLPEVYEGPILESTDVDLYYSDSAIVKIYMKTAKMLQYMNQDQEFPDGIYIEQWEKDGTVSSSLKANHCYYEKENNLWKVSGDVVVKGLQNDEQLNTEELYWAPDEKKLYTDKFVRIETDGEVLLGNGLEANQDFSSYVILEPKGTVTLESEDEEEIEKDTTEAK</sequence>
<comment type="caution">
    <text evidence="1">The sequence shown here is derived from an EMBL/GenBank/DDBJ whole genome shotgun (WGS) entry which is preliminary data.</text>
</comment>
<dbReference type="RefSeq" id="WP_309936859.1">
    <property type="nucleotide sequence ID" value="NZ_AP025305.1"/>
</dbReference>
<reference evidence="1" key="1">
    <citation type="submission" date="2023-07" db="EMBL/GenBank/DDBJ databases">
        <title>Genomic Encyclopedia of Type Strains, Phase IV (KMG-IV): sequencing the most valuable type-strain genomes for metagenomic binning, comparative biology and taxonomic classification.</title>
        <authorList>
            <person name="Goeker M."/>
        </authorList>
    </citation>
    <scope>NUCLEOTIDE SEQUENCE</scope>
    <source>
        <strain evidence="1">DSM 26174</strain>
    </source>
</reference>
<dbReference type="GO" id="GO:0005886">
    <property type="term" value="C:plasma membrane"/>
    <property type="evidence" value="ECO:0007669"/>
    <property type="project" value="InterPro"/>
</dbReference>
<gene>
    <name evidence="1" type="ORF">HNQ88_000370</name>
</gene>
<proteinExistence type="predicted"/>
<organism evidence="1 2">
    <name type="scientific">Aureibacter tunicatorum</name>
    <dbReference type="NCBI Taxonomy" id="866807"/>
    <lineage>
        <taxon>Bacteria</taxon>
        <taxon>Pseudomonadati</taxon>
        <taxon>Bacteroidota</taxon>
        <taxon>Cytophagia</taxon>
        <taxon>Cytophagales</taxon>
        <taxon>Persicobacteraceae</taxon>
        <taxon>Aureibacter</taxon>
    </lineage>
</organism>
<dbReference type="InterPro" id="IPR010664">
    <property type="entry name" value="LipoPS_assembly_LptC-rel"/>
</dbReference>
<dbReference type="Proteomes" id="UP001185092">
    <property type="component" value="Unassembled WGS sequence"/>
</dbReference>
<dbReference type="Pfam" id="PF06835">
    <property type="entry name" value="LptC"/>
    <property type="match status" value="1"/>
</dbReference>
<dbReference type="Gene3D" id="2.60.450.10">
    <property type="entry name" value="Lipopolysaccharide (LPS) transport protein A like domain"/>
    <property type="match status" value="1"/>
</dbReference>
<dbReference type="InterPro" id="IPR026265">
    <property type="entry name" value="LptC"/>
</dbReference>
<protein>
    <submittedName>
        <fullName evidence="1">LPS export ABC transporter protein LptC</fullName>
    </submittedName>
</protein>
<name>A0AAE3XM07_9BACT</name>
<evidence type="ECO:0000313" key="2">
    <source>
        <dbReference type="Proteomes" id="UP001185092"/>
    </source>
</evidence>
<dbReference type="GO" id="GO:0015221">
    <property type="term" value="F:lipopolysaccharide transmembrane transporter activity"/>
    <property type="evidence" value="ECO:0007669"/>
    <property type="project" value="InterPro"/>
</dbReference>
<dbReference type="EMBL" id="JAVDQD010000001">
    <property type="protein sequence ID" value="MDR6237394.1"/>
    <property type="molecule type" value="Genomic_DNA"/>
</dbReference>
<accession>A0AAE3XM07</accession>
<evidence type="ECO:0000313" key="1">
    <source>
        <dbReference type="EMBL" id="MDR6237394.1"/>
    </source>
</evidence>